<dbReference type="CDD" id="cd00009">
    <property type="entry name" value="AAA"/>
    <property type="match status" value="1"/>
</dbReference>
<dbReference type="AlphaFoldDB" id="A0A5B8R492"/>
<dbReference type="InterPro" id="IPR027417">
    <property type="entry name" value="P-loop_NTPase"/>
</dbReference>
<dbReference type="PANTHER" id="PTHR48103">
    <property type="entry name" value="MIDASIN-RELATED"/>
    <property type="match status" value="1"/>
</dbReference>
<dbReference type="PANTHER" id="PTHR48103:SF2">
    <property type="entry name" value="MIDASIN"/>
    <property type="match status" value="1"/>
</dbReference>
<dbReference type="GO" id="GO:0030687">
    <property type="term" value="C:preribosome, large subunit precursor"/>
    <property type="evidence" value="ECO:0007669"/>
    <property type="project" value="TreeGrafter"/>
</dbReference>
<dbReference type="GO" id="GO:0000027">
    <property type="term" value="P:ribosomal large subunit assembly"/>
    <property type="evidence" value="ECO:0007669"/>
    <property type="project" value="TreeGrafter"/>
</dbReference>
<dbReference type="GO" id="GO:0005524">
    <property type="term" value="F:ATP binding"/>
    <property type="evidence" value="ECO:0007669"/>
    <property type="project" value="UniProtKB-KW"/>
</dbReference>
<evidence type="ECO:0000256" key="2">
    <source>
        <dbReference type="ARBA" id="ARBA00022840"/>
    </source>
</evidence>
<dbReference type="Gene3D" id="3.40.50.300">
    <property type="entry name" value="P-loop containing nucleotide triphosphate hydrolases"/>
    <property type="match status" value="1"/>
</dbReference>
<accession>A0A5B8R492</accession>
<protein>
    <submittedName>
        <fullName evidence="4">AAA family ATPase</fullName>
    </submittedName>
</protein>
<feature type="domain" description="ATPase dynein-related AAA" evidence="3">
    <location>
        <begin position="67"/>
        <end position="204"/>
    </location>
</feature>
<gene>
    <name evidence="4" type="ORF">D0436_22100</name>
</gene>
<evidence type="ECO:0000313" key="4">
    <source>
        <dbReference type="EMBL" id="QDZ92928.1"/>
    </source>
</evidence>
<keyword evidence="2" id="KW-0067">ATP-binding</keyword>
<dbReference type="GO" id="GO:0016887">
    <property type="term" value="F:ATP hydrolysis activity"/>
    <property type="evidence" value="ECO:0007669"/>
    <property type="project" value="InterPro"/>
</dbReference>
<dbReference type="EMBL" id="CP031775">
    <property type="protein sequence ID" value="QDZ92928.1"/>
    <property type="molecule type" value="Genomic_DNA"/>
</dbReference>
<reference evidence="4" key="1">
    <citation type="journal article" date="2019" name="Ecotoxicol. Environ. Saf.">
        <title>Microbial characterization of heavy metal resistant bacterial strains isolated from an electroplating wastewater treatment plant.</title>
        <authorList>
            <person name="Cai X."/>
            <person name="Zheng X."/>
            <person name="Zhang D."/>
            <person name="Iqbal W."/>
            <person name="Liu C."/>
            <person name="Yang B."/>
            <person name="Zhao X."/>
            <person name="Lu X."/>
            <person name="Mao Y."/>
        </authorList>
    </citation>
    <scope>NUCLEOTIDE SEQUENCE [LARGE SCALE GENOMIC DNA]</scope>
    <source>
        <strain evidence="4">Ni1-3</strain>
    </source>
</reference>
<dbReference type="SUPFAM" id="SSF52540">
    <property type="entry name" value="P-loop containing nucleoside triphosphate hydrolases"/>
    <property type="match status" value="1"/>
</dbReference>
<dbReference type="RefSeq" id="WP_011711538.1">
    <property type="nucleotide sequence ID" value="NZ_CP076856.1"/>
</dbReference>
<evidence type="ECO:0000259" key="3">
    <source>
        <dbReference type="Pfam" id="PF07728"/>
    </source>
</evidence>
<proteinExistence type="predicted"/>
<organism evidence="4">
    <name type="scientific">Shewanella decolorationis</name>
    <dbReference type="NCBI Taxonomy" id="256839"/>
    <lineage>
        <taxon>Bacteria</taxon>
        <taxon>Pseudomonadati</taxon>
        <taxon>Pseudomonadota</taxon>
        <taxon>Gammaproteobacteria</taxon>
        <taxon>Alteromonadales</taxon>
        <taxon>Shewanellaceae</taxon>
        <taxon>Shewanella</taxon>
    </lineage>
</organism>
<dbReference type="Pfam" id="PF07728">
    <property type="entry name" value="AAA_5"/>
    <property type="match status" value="1"/>
</dbReference>
<dbReference type="InterPro" id="IPR011704">
    <property type="entry name" value="ATPase_dyneun-rel_AAA"/>
</dbReference>
<keyword evidence="1" id="KW-0547">Nucleotide-binding</keyword>
<sequence length="324" mass="35533">MSIKAKQVSGATVFPLCPTLSGKMVAVFEGMANVPKVNPKYRPNERNLLIALTWMFGKSRNMSLACYGETGTGKTEFVAFLAASLGLSLHRVSVSETMRPETLKGNIGIKNGETVFEESVVVKAYREGGILLLDELDKGSFDLLASLHPILEGKPLAIEKTGEVVNPHPLFRVIATCQTPGIADMSGRYGSISSDMDEAVKRRFLWIGFEYPAISVDTDILGDMTKLSYRIRLAMAKFAKTVRDAMNTDAVNGNSQHCIQSALSTRVLVDWAVMWELLPDFTMQEVFEIVFTAASTPEERLALNELGKLHLAEMFTQSLTAANA</sequence>
<evidence type="ECO:0000256" key="1">
    <source>
        <dbReference type="ARBA" id="ARBA00022741"/>
    </source>
</evidence>
<name>A0A5B8R492_9GAMM</name>